<sequence length="144" mass="16181">MSRSYVSEALRLQVITRAESVCEYCGAPMRIGSDLFCIEHTIPEADGGATSLENLALACSACNLYKGAARFAPDPVTNQDAPLFDPRRQSWPTHFIWSADTLRIIGITPTGRATTERLRMNRDQMVEFRRLLREFGLHPPAHFL</sequence>
<dbReference type="GO" id="GO:0008270">
    <property type="term" value="F:zinc ion binding"/>
    <property type="evidence" value="ECO:0007669"/>
    <property type="project" value="InterPro"/>
</dbReference>
<dbReference type="CDD" id="cd00085">
    <property type="entry name" value="HNHc"/>
    <property type="match status" value="1"/>
</dbReference>
<dbReference type="PANTHER" id="PTHR33877:SF1">
    <property type="entry name" value="TYPE IV METHYL-DIRECTED RESTRICTION ENZYME ECOKMCRA"/>
    <property type="match status" value="1"/>
</dbReference>
<organism evidence="2 3">
    <name type="scientific">Armatimonas rosea</name>
    <dbReference type="NCBI Taxonomy" id="685828"/>
    <lineage>
        <taxon>Bacteria</taxon>
        <taxon>Bacillati</taxon>
        <taxon>Armatimonadota</taxon>
        <taxon>Armatimonadia</taxon>
        <taxon>Armatimonadales</taxon>
        <taxon>Armatimonadaceae</taxon>
        <taxon>Armatimonas</taxon>
    </lineage>
</organism>
<gene>
    <name evidence="2" type="ORF">HNQ39_000415</name>
</gene>
<protein>
    <recommendedName>
        <fullName evidence="1">HNH nuclease domain-containing protein</fullName>
    </recommendedName>
</protein>
<proteinExistence type="predicted"/>
<evidence type="ECO:0000259" key="1">
    <source>
        <dbReference type="SMART" id="SM00507"/>
    </source>
</evidence>
<dbReference type="AlphaFoldDB" id="A0A7W9SMH3"/>
<evidence type="ECO:0000313" key="3">
    <source>
        <dbReference type="Proteomes" id="UP000520814"/>
    </source>
</evidence>
<dbReference type="InterPro" id="IPR003615">
    <property type="entry name" value="HNH_nuc"/>
</dbReference>
<feature type="domain" description="HNH nuclease" evidence="1">
    <location>
        <begin position="9"/>
        <end position="64"/>
    </location>
</feature>
<evidence type="ECO:0000313" key="2">
    <source>
        <dbReference type="EMBL" id="MBB6048653.1"/>
    </source>
</evidence>
<dbReference type="Pfam" id="PF01844">
    <property type="entry name" value="HNH"/>
    <property type="match status" value="1"/>
</dbReference>
<dbReference type="InterPro" id="IPR002711">
    <property type="entry name" value="HNH"/>
</dbReference>
<comment type="caution">
    <text evidence="2">The sequence shown here is derived from an EMBL/GenBank/DDBJ whole genome shotgun (WGS) entry which is preliminary data.</text>
</comment>
<dbReference type="InterPro" id="IPR052892">
    <property type="entry name" value="NA-targeting_endonuclease"/>
</dbReference>
<name>A0A7W9SMH3_ARMRO</name>
<reference evidence="2 3" key="1">
    <citation type="submission" date="2020-08" db="EMBL/GenBank/DDBJ databases">
        <title>Genomic Encyclopedia of Type Strains, Phase IV (KMG-IV): sequencing the most valuable type-strain genomes for metagenomic binning, comparative biology and taxonomic classification.</title>
        <authorList>
            <person name="Goeker M."/>
        </authorList>
    </citation>
    <scope>NUCLEOTIDE SEQUENCE [LARGE SCALE GENOMIC DNA]</scope>
    <source>
        <strain evidence="2 3">DSM 23562</strain>
    </source>
</reference>
<dbReference type="GO" id="GO:0004519">
    <property type="term" value="F:endonuclease activity"/>
    <property type="evidence" value="ECO:0007669"/>
    <property type="project" value="InterPro"/>
</dbReference>
<dbReference type="Gene3D" id="1.10.30.50">
    <property type="match status" value="1"/>
</dbReference>
<accession>A0A7W9SMH3</accession>
<dbReference type="GO" id="GO:0003676">
    <property type="term" value="F:nucleic acid binding"/>
    <property type="evidence" value="ECO:0007669"/>
    <property type="project" value="InterPro"/>
</dbReference>
<dbReference type="PANTHER" id="PTHR33877">
    <property type="entry name" value="SLL1193 PROTEIN"/>
    <property type="match status" value="1"/>
</dbReference>
<dbReference type="RefSeq" id="WP_184192289.1">
    <property type="nucleotide sequence ID" value="NZ_JACHGW010000001.1"/>
</dbReference>
<dbReference type="SMART" id="SM00507">
    <property type="entry name" value="HNHc"/>
    <property type="match status" value="1"/>
</dbReference>
<dbReference type="Proteomes" id="UP000520814">
    <property type="component" value="Unassembled WGS sequence"/>
</dbReference>
<keyword evidence="3" id="KW-1185">Reference proteome</keyword>
<dbReference type="EMBL" id="JACHGW010000001">
    <property type="protein sequence ID" value="MBB6048653.1"/>
    <property type="molecule type" value="Genomic_DNA"/>
</dbReference>